<dbReference type="Proteomes" id="UP000516173">
    <property type="component" value="Chromosome"/>
</dbReference>
<protein>
    <submittedName>
        <fullName evidence="1">Uncharacterized protein</fullName>
    </submittedName>
</protein>
<evidence type="ECO:0000313" key="2">
    <source>
        <dbReference type="Proteomes" id="UP000516173"/>
    </source>
</evidence>
<dbReference type="KEGG" id="nwl:NWFMUON74_61800"/>
<sequence>MEPTVGRIVHFQTYGTPNGEHPSEPIAAIITAVHDHFGTNEQPETRVDLFAIYPNGTSHKTGIKFAEEPTPGYWSWPPRV</sequence>
<dbReference type="AlphaFoldDB" id="A0A7G1KT31"/>
<accession>A0A7G1KT31</accession>
<dbReference type="GeneID" id="80350588"/>
<organism evidence="1 2">
    <name type="scientific">Nocardia wallacei</name>
    <dbReference type="NCBI Taxonomy" id="480035"/>
    <lineage>
        <taxon>Bacteria</taxon>
        <taxon>Bacillati</taxon>
        <taxon>Actinomycetota</taxon>
        <taxon>Actinomycetes</taxon>
        <taxon>Mycobacteriales</taxon>
        <taxon>Nocardiaceae</taxon>
        <taxon>Nocardia</taxon>
    </lineage>
</organism>
<dbReference type="RefSeq" id="WP_187685162.1">
    <property type="nucleotide sequence ID" value="NZ_AP023396.1"/>
</dbReference>
<dbReference type="EMBL" id="AP023396">
    <property type="protein sequence ID" value="BCK58408.1"/>
    <property type="molecule type" value="Genomic_DNA"/>
</dbReference>
<evidence type="ECO:0000313" key="1">
    <source>
        <dbReference type="EMBL" id="BCK58408.1"/>
    </source>
</evidence>
<name>A0A7G1KT31_9NOCA</name>
<proteinExistence type="predicted"/>
<gene>
    <name evidence="1" type="ORF">NWFMUON74_61800</name>
</gene>
<reference evidence="1 2" key="1">
    <citation type="submission" date="2020-08" db="EMBL/GenBank/DDBJ databases">
        <title>Genome Sequencing of Nocardia wallacei strain FMUON74 and assembly.</title>
        <authorList>
            <person name="Toyokawa M."/>
            <person name="Uesaka K."/>
        </authorList>
    </citation>
    <scope>NUCLEOTIDE SEQUENCE [LARGE SCALE GENOMIC DNA]</scope>
    <source>
        <strain evidence="1 2">FMUON74</strain>
    </source>
</reference>
<keyword evidence="2" id="KW-1185">Reference proteome</keyword>